<feature type="signal peptide" evidence="1">
    <location>
        <begin position="1"/>
        <end position="31"/>
    </location>
</feature>
<organism evidence="2 3">
    <name type="scientific">Clavibacter michiganensis subsp. michiganensis</name>
    <dbReference type="NCBI Taxonomy" id="33013"/>
    <lineage>
        <taxon>Bacteria</taxon>
        <taxon>Bacillati</taxon>
        <taxon>Actinomycetota</taxon>
        <taxon>Actinomycetes</taxon>
        <taxon>Micrococcales</taxon>
        <taxon>Microbacteriaceae</taxon>
        <taxon>Clavibacter</taxon>
    </lineage>
</organism>
<feature type="chain" id="PRO_5038618295" description="Secreted protein" evidence="1">
    <location>
        <begin position="32"/>
        <end position="142"/>
    </location>
</feature>
<protein>
    <recommendedName>
        <fullName evidence="4">Secreted protein</fullName>
    </recommendedName>
</protein>
<dbReference type="AlphaFoldDB" id="A0A251XM62"/>
<accession>A0A251XM62</accession>
<reference evidence="2 3" key="1">
    <citation type="submission" date="2016-08" db="EMBL/GenBank/DDBJ databases">
        <title>Genome sequence of Clavibacter michiganensis subsp. michiganensis strain CASJ007.</title>
        <authorList>
            <person name="Thapa S.P."/>
            <person name="Coaker G."/>
        </authorList>
    </citation>
    <scope>NUCLEOTIDE SEQUENCE [LARGE SCALE GENOMIC DNA]</scope>
    <source>
        <strain evidence="2">CASJ007</strain>
    </source>
</reference>
<sequence>MPFSPVTRPIRHTAGALVLLLTAGLSLGAGAAPAMASAHTTQVTFQAHWSDSGPNVESILVENADGTDGHCWLLYSTPPPFGNREWMTKTVRLPFPGRFQIFSYNNPFCDLAHYYAGSQGTIDTGRWQKWSVYATRPPKMYL</sequence>
<dbReference type="EMBL" id="MDHH01000001">
    <property type="protein sequence ID" value="OUE04572.1"/>
    <property type="molecule type" value="Genomic_DNA"/>
</dbReference>
<comment type="caution">
    <text evidence="2">The sequence shown here is derived from an EMBL/GenBank/DDBJ whole genome shotgun (WGS) entry which is preliminary data.</text>
</comment>
<proteinExistence type="predicted"/>
<gene>
    <name evidence="2" type="ORF">CMMCAS07_06475</name>
</gene>
<evidence type="ECO:0000313" key="3">
    <source>
        <dbReference type="Proteomes" id="UP000195062"/>
    </source>
</evidence>
<dbReference type="RefSeq" id="WP_086506682.1">
    <property type="nucleotide sequence ID" value="NZ_CP085140.1"/>
</dbReference>
<name>A0A251XM62_CLAMM</name>
<evidence type="ECO:0000256" key="1">
    <source>
        <dbReference type="SAM" id="SignalP"/>
    </source>
</evidence>
<evidence type="ECO:0008006" key="4">
    <source>
        <dbReference type="Google" id="ProtNLM"/>
    </source>
</evidence>
<dbReference type="Proteomes" id="UP000195062">
    <property type="component" value="Unassembled WGS sequence"/>
</dbReference>
<keyword evidence="1" id="KW-0732">Signal</keyword>
<evidence type="ECO:0000313" key="2">
    <source>
        <dbReference type="EMBL" id="OUE04572.1"/>
    </source>
</evidence>
<keyword evidence="3" id="KW-1185">Reference proteome</keyword>